<evidence type="ECO:0000259" key="15">
    <source>
        <dbReference type="PROSITE" id="PS50865"/>
    </source>
</evidence>
<evidence type="ECO:0000256" key="6">
    <source>
        <dbReference type="ARBA" id="ARBA00022490"/>
    </source>
</evidence>
<proteinExistence type="inferred from homology"/>
<evidence type="ECO:0000256" key="8">
    <source>
        <dbReference type="ARBA" id="ARBA00022771"/>
    </source>
</evidence>
<dbReference type="PANTHER" id="PTHR13244:SF7">
    <property type="entry name" value="ZINC FINGER MYND DOMAIN-CONTAINING PROTEIN 10"/>
    <property type="match status" value="1"/>
</dbReference>
<dbReference type="AlphaFoldDB" id="A0AAV4UD48"/>
<evidence type="ECO:0000313" key="17">
    <source>
        <dbReference type="Proteomes" id="UP001054945"/>
    </source>
</evidence>
<dbReference type="InterPro" id="IPR052298">
    <property type="entry name" value="ZMYND10"/>
</dbReference>
<dbReference type="Proteomes" id="UP001054945">
    <property type="component" value="Unassembled WGS sequence"/>
</dbReference>
<dbReference type="SUPFAM" id="SSF144232">
    <property type="entry name" value="HIT/MYND zinc finger-like"/>
    <property type="match status" value="1"/>
</dbReference>
<evidence type="ECO:0000256" key="5">
    <source>
        <dbReference type="ARBA" id="ARBA00022475"/>
    </source>
</evidence>
<evidence type="ECO:0000256" key="3">
    <source>
        <dbReference type="ARBA" id="ARBA00005373"/>
    </source>
</evidence>
<comment type="similarity">
    <text evidence="3">Belongs to the ZMYND10 family.</text>
</comment>
<keyword evidence="9" id="KW-0862">Zinc</keyword>
<evidence type="ECO:0000256" key="2">
    <source>
        <dbReference type="ARBA" id="ARBA00004300"/>
    </source>
</evidence>
<keyword evidence="5" id="KW-1003">Cell membrane</keyword>
<dbReference type="Pfam" id="PF01753">
    <property type="entry name" value="zf-MYND"/>
    <property type="match status" value="1"/>
</dbReference>
<dbReference type="EMBL" id="BPLR01012661">
    <property type="protein sequence ID" value="GIY55657.1"/>
    <property type="molecule type" value="Genomic_DNA"/>
</dbReference>
<evidence type="ECO:0000256" key="11">
    <source>
        <dbReference type="ARBA" id="ARBA00023212"/>
    </source>
</evidence>
<gene>
    <name evidence="16" type="primary">Zmynd10</name>
    <name evidence="16" type="ORF">CEXT_605151</name>
</gene>
<organism evidence="16 17">
    <name type="scientific">Caerostris extrusa</name>
    <name type="common">Bark spider</name>
    <name type="synonym">Caerostris bankana</name>
    <dbReference type="NCBI Taxonomy" id="172846"/>
    <lineage>
        <taxon>Eukaryota</taxon>
        <taxon>Metazoa</taxon>
        <taxon>Ecdysozoa</taxon>
        <taxon>Arthropoda</taxon>
        <taxon>Chelicerata</taxon>
        <taxon>Arachnida</taxon>
        <taxon>Araneae</taxon>
        <taxon>Araneomorphae</taxon>
        <taxon>Entelegynae</taxon>
        <taxon>Araneoidea</taxon>
        <taxon>Araneidae</taxon>
        <taxon>Caerostris</taxon>
    </lineage>
</organism>
<evidence type="ECO:0000256" key="7">
    <source>
        <dbReference type="ARBA" id="ARBA00022723"/>
    </source>
</evidence>
<keyword evidence="17" id="KW-1185">Reference proteome</keyword>
<evidence type="ECO:0000256" key="10">
    <source>
        <dbReference type="ARBA" id="ARBA00023136"/>
    </source>
</evidence>
<dbReference type="PROSITE" id="PS50865">
    <property type="entry name" value="ZF_MYND_2"/>
    <property type="match status" value="1"/>
</dbReference>
<comment type="subcellular location">
    <subcellularLocation>
        <location evidence="1">Apical cell membrane</location>
    </subcellularLocation>
    <subcellularLocation>
        <location evidence="2">Cytoplasm</location>
        <location evidence="2">Cytoskeleton</location>
        <location evidence="2">Microtubule organizing center</location>
        <location evidence="2">Centrosome</location>
    </subcellularLocation>
    <subcellularLocation>
        <location evidence="12">Dynein axonemal particle</location>
    </subcellularLocation>
</comment>
<dbReference type="GO" id="GO:0005813">
    <property type="term" value="C:centrosome"/>
    <property type="evidence" value="ECO:0007669"/>
    <property type="project" value="UniProtKB-SubCell"/>
</dbReference>
<keyword evidence="7" id="KW-0479">Metal-binding</keyword>
<dbReference type="PANTHER" id="PTHR13244">
    <property type="entry name" value="ZINC FINGER MYND DOMAIN CONTAINING PROTEIN 10"/>
    <property type="match status" value="1"/>
</dbReference>
<accession>A0AAV4UD48</accession>
<dbReference type="FunFam" id="6.10.140.2220:FF:000009">
    <property type="entry name" value="Zinc finger MYND domain-containing protein 10"/>
    <property type="match status" value="1"/>
</dbReference>
<comment type="caution">
    <text evidence="16">The sequence shown here is derived from an EMBL/GenBank/DDBJ whole genome shotgun (WGS) entry which is preliminary data.</text>
</comment>
<dbReference type="GO" id="GO:0008270">
    <property type="term" value="F:zinc ion binding"/>
    <property type="evidence" value="ECO:0007669"/>
    <property type="project" value="UniProtKB-KW"/>
</dbReference>
<dbReference type="PROSITE" id="PS01360">
    <property type="entry name" value="ZF_MYND_1"/>
    <property type="match status" value="1"/>
</dbReference>
<keyword evidence="8 14" id="KW-0863">Zinc-finger</keyword>
<evidence type="ECO:0000256" key="12">
    <source>
        <dbReference type="ARBA" id="ARBA00024190"/>
    </source>
</evidence>
<protein>
    <recommendedName>
        <fullName evidence="4">Zinc finger MYND domain-containing protein 10</fullName>
    </recommendedName>
</protein>
<keyword evidence="11" id="KW-0206">Cytoskeleton</keyword>
<name>A0AAV4UD48_CAEEX</name>
<evidence type="ECO:0000256" key="13">
    <source>
        <dbReference type="ARBA" id="ARBA00045527"/>
    </source>
</evidence>
<keyword evidence="10" id="KW-0472">Membrane</keyword>
<reference evidence="16 17" key="1">
    <citation type="submission" date="2021-06" db="EMBL/GenBank/DDBJ databases">
        <title>Caerostris extrusa draft genome.</title>
        <authorList>
            <person name="Kono N."/>
            <person name="Arakawa K."/>
        </authorList>
    </citation>
    <scope>NUCLEOTIDE SEQUENCE [LARGE SCALE GENOMIC DNA]</scope>
</reference>
<evidence type="ECO:0000256" key="14">
    <source>
        <dbReference type="PROSITE-ProRule" id="PRU00134"/>
    </source>
</evidence>
<sequence>MISHSKLEIRFRELLTIHCLPPMPLKIPEIWESIHKEYKGKWKEIANKQMNSCFSLSENELQNLCKKLTSSFDLENIEAMLPGTPQCAQCKNKGLKRCSRCKNEWYCGRSCQVSHWSKHQSACNLMAN</sequence>
<comment type="function">
    <text evidence="13">Plays a role in axonemal structure organization and motility. Involved in axonemal pre-assembly of inner and outer dynein arms (IDA and ODA, respectively) for proper axoneme building for cilia motility. May act by indirectly regulating transcription of dynein proteins.</text>
</comment>
<evidence type="ECO:0000256" key="1">
    <source>
        <dbReference type="ARBA" id="ARBA00004221"/>
    </source>
</evidence>
<dbReference type="GO" id="GO:0120293">
    <property type="term" value="C:dynein axonemal particle"/>
    <property type="evidence" value="ECO:0007669"/>
    <property type="project" value="UniProtKB-SubCell"/>
</dbReference>
<dbReference type="GO" id="GO:0016324">
    <property type="term" value="C:apical plasma membrane"/>
    <property type="evidence" value="ECO:0007669"/>
    <property type="project" value="UniProtKB-SubCell"/>
</dbReference>
<evidence type="ECO:0000256" key="4">
    <source>
        <dbReference type="ARBA" id="ARBA00016317"/>
    </source>
</evidence>
<feature type="domain" description="MYND-type" evidence="15">
    <location>
        <begin position="87"/>
        <end position="123"/>
    </location>
</feature>
<evidence type="ECO:0000256" key="9">
    <source>
        <dbReference type="ARBA" id="ARBA00022833"/>
    </source>
</evidence>
<dbReference type="InterPro" id="IPR002893">
    <property type="entry name" value="Znf_MYND"/>
</dbReference>
<keyword evidence="6" id="KW-0963">Cytoplasm</keyword>
<evidence type="ECO:0000313" key="16">
    <source>
        <dbReference type="EMBL" id="GIY55657.1"/>
    </source>
</evidence>
<dbReference type="Gene3D" id="6.10.140.2220">
    <property type="match status" value="1"/>
</dbReference>